<evidence type="ECO:0008006" key="3">
    <source>
        <dbReference type="Google" id="ProtNLM"/>
    </source>
</evidence>
<proteinExistence type="predicted"/>
<dbReference type="Proteomes" id="UP000613193">
    <property type="component" value="Unassembled WGS sequence"/>
</dbReference>
<dbReference type="Gene3D" id="1.25.40.10">
    <property type="entry name" value="Tetratricopeptide repeat domain"/>
    <property type="match status" value="1"/>
</dbReference>
<dbReference type="RefSeq" id="WP_200065533.1">
    <property type="nucleotide sequence ID" value="NZ_JAEHFW010000001.1"/>
</dbReference>
<reference evidence="1" key="1">
    <citation type="submission" date="2020-12" db="EMBL/GenBank/DDBJ databases">
        <title>Bacterial novel species Mucilaginibacter sp. SD-g isolated from soil.</title>
        <authorList>
            <person name="Jung H.-Y."/>
        </authorList>
    </citation>
    <scope>NUCLEOTIDE SEQUENCE</scope>
    <source>
        <strain evidence="1">SD-g</strain>
    </source>
</reference>
<keyword evidence="2" id="KW-1185">Reference proteome</keyword>
<dbReference type="EMBL" id="JAEHFW010000001">
    <property type="protein sequence ID" value="MBK0379093.1"/>
    <property type="molecule type" value="Genomic_DNA"/>
</dbReference>
<sequence length="426" mass="49139">MHSIQAKKILWLISLVFFCTTLSYGNIHAIDFNKISYPKNLEQELSFLKNNDTLYNHWTHNWTYDISKGDAIKNLNLIYTVLDKNSEKNTETYLLLGDIAHYLYNMEVEKYYQLAIDNYQKALKLSPADYRVYWFLGNHYSLSSLPVLAIDTYQKAFKAKPKNINSLLWADYSIACLNAGMTSNAAYYAHKYSLSVNDETSLEKQTINVIEQRLKATPVDTTLSTKDIWTFNKRENKLLSFSNWSLGLQVNVDSTWQVDAGDYKNRTSYFIIKPNTEKTINGKEIGYSMLLLMRSPDEATSLSDFMDLFAPKTDNRKPISIKVAGFNNALAYEIKDPSVYSDMGGGHFITIALERDDPDYPGMKLEIPVEYPKGESGKINYYKVPQQYTRIKGKIYYLVLLDTCENIFNKSFKVFENFITNNLLIE</sequence>
<dbReference type="AlphaFoldDB" id="A0A934PU69"/>
<evidence type="ECO:0000313" key="2">
    <source>
        <dbReference type="Proteomes" id="UP000613193"/>
    </source>
</evidence>
<dbReference type="SUPFAM" id="SSF48452">
    <property type="entry name" value="TPR-like"/>
    <property type="match status" value="1"/>
</dbReference>
<dbReference type="InterPro" id="IPR011990">
    <property type="entry name" value="TPR-like_helical_dom_sf"/>
</dbReference>
<organism evidence="1 2">
    <name type="scientific">Mucilaginibacter segetis</name>
    <dbReference type="NCBI Taxonomy" id="2793071"/>
    <lineage>
        <taxon>Bacteria</taxon>
        <taxon>Pseudomonadati</taxon>
        <taxon>Bacteroidota</taxon>
        <taxon>Sphingobacteriia</taxon>
        <taxon>Sphingobacteriales</taxon>
        <taxon>Sphingobacteriaceae</taxon>
        <taxon>Mucilaginibacter</taxon>
    </lineage>
</organism>
<gene>
    <name evidence="1" type="ORF">I5M19_07235</name>
</gene>
<accession>A0A934PU69</accession>
<evidence type="ECO:0000313" key="1">
    <source>
        <dbReference type="EMBL" id="MBK0379093.1"/>
    </source>
</evidence>
<comment type="caution">
    <text evidence="1">The sequence shown here is derived from an EMBL/GenBank/DDBJ whole genome shotgun (WGS) entry which is preliminary data.</text>
</comment>
<name>A0A934PU69_9SPHI</name>
<protein>
    <recommendedName>
        <fullName evidence="3">Tetratricopeptide repeat protein</fullName>
    </recommendedName>
</protein>